<evidence type="ECO:0000313" key="2">
    <source>
        <dbReference type="EMBL" id="AZI59271.1"/>
    </source>
</evidence>
<proteinExistence type="predicted"/>
<evidence type="ECO:0000313" key="3">
    <source>
        <dbReference type="Proteomes" id="UP000268084"/>
    </source>
</evidence>
<reference evidence="2 3" key="2">
    <citation type="submission" date="2018-12" db="EMBL/GenBank/DDBJ databases">
        <title>Nakamurella antarcticus sp. nov., isolated from Antarctica South Shetland Islands soil.</title>
        <authorList>
            <person name="Peng F."/>
        </authorList>
    </citation>
    <scope>NUCLEOTIDE SEQUENCE [LARGE SCALE GENOMIC DNA]</scope>
    <source>
        <strain evidence="2 3">S14-144</strain>
    </source>
</reference>
<reference evidence="2 3" key="1">
    <citation type="submission" date="2018-11" db="EMBL/GenBank/DDBJ databases">
        <authorList>
            <person name="Da X."/>
        </authorList>
    </citation>
    <scope>NUCLEOTIDE SEQUENCE [LARGE SCALE GENOMIC DNA]</scope>
    <source>
        <strain evidence="2 3">S14-144</strain>
    </source>
</reference>
<feature type="region of interest" description="Disordered" evidence="1">
    <location>
        <begin position="107"/>
        <end position="172"/>
    </location>
</feature>
<dbReference type="Proteomes" id="UP000268084">
    <property type="component" value="Chromosome"/>
</dbReference>
<sequence length="278" mass="30695">MQLDGARADIEHHGADGIAILHQVQLFEQLRVDSQGDGTGWCIGVFDLLKHAPEVAAGRDQLREFVIDKGARRVSVRAVDERKDEVDVVRRQRGGCERRRCRKCRRDRDHGEQQVQDANAGATGRGNVGDYPVDVEHDGVNAGRSDGEGVLDDPVERRRHRERRTGTRGERWHQGCKVRPRLDGLGGRGELLRQRWQRGERWPPLHASDQRFDGLRAIVGNGAADGDLGRALGADHGGCHRREGEGEAGGEVEVAGGKRRGRGAGNSQRAGRESHCTF</sequence>
<accession>A0A3G9A0F8</accession>
<dbReference type="AlphaFoldDB" id="A0A3G9A0F8"/>
<dbReference type="KEGG" id="nak:EH165_15125"/>
<organism evidence="2 3">
    <name type="scientific">Nakamurella antarctica</name>
    <dbReference type="NCBI Taxonomy" id="1902245"/>
    <lineage>
        <taxon>Bacteria</taxon>
        <taxon>Bacillati</taxon>
        <taxon>Actinomycetota</taxon>
        <taxon>Actinomycetes</taxon>
        <taxon>Nakamurellales</taxon>
        <taxon>Nakamurellaceae</taxon>
        <taxon>Nakamurella</taxon>
    </lineage>
</organism>
<gene>
    <name evidence="2" type="ORF">EH165_15125</name>
</gene>
<keyword evidence="3" id="KW-1185">Reference proteome</keyword>
<protein>
    <submittedName>
        <fullName evidence="2">Uncharacterized protein</fullName>
    </submittedName>
</protein>
<evidence type="ECO:0000256" key="1">
    <source>
        <dbReference type="SAM" id="MobiDB-lite"/>
    </source>
</evidence>
<name>A0A3G9A0F8_9ACTN</name>
<feature type="region of interest" description="Disordered" evidence="1">
    <location>
        <begin position="237"/>
        <end position="278"/>
    </location>
</feature>
<dbReference type="EMBL" id="CP034170">
    <property type="protein sequence ID" value="AZI59271.1"/>
    <property type="molecule type" value="Genomic_DNA"/>
</dbReference>